<dbReference type="EMBL" id="JACJIQ010000018">
    <property type="protein sequence ID" value="MBA9079133.1"/>
    <property type="molecule type" value="Genomic_DNA"/>
</dbReference>
<dbReference type="AlphaFoldDB" id="A0A839GML7"/>
<accession>A0A839GML7</accession>
<comment type="caution">
    <text evidence="1">The sequence shown here is derived from an EMBL/GenBank/DDBJ whole genome shotgun (WGS) entry which is preliminary data.</text>
</comment>
<evidence type="ECO:0000313" key="1">
    <source>
        <dbReference type="EMBL" id="MBA9079133.1"/>
    </source>
</evidence>
<gene>
    <name evidence="1" type="ORF">FHS90_003868</name>
</gene>
<evidence type="ECO:0000313" key="2">
    <source>
        <dbReference type="Proteomes" id="UP000563094"/>
    </source>
</evidence>
<reference evidence="1 2" key="1">
    <citation type="submission" date="2020-08" db="EMBL/GenBank/DDBJ databases">
        <title>Genomic Encyclopedia of Type Strains, Phase IV (KMG-IV): sequencing the most valuable type-strain genomes for metagenomic binning, comparative biology and taxonomic classification.</title>
        <authorList>
            <person name="Goeker M."/>
        </authorList>
    </citation>
    <scope>NUCLEOTIDE SEQUENCE [LARGE SCALE GENOMIC DNA]</scope>
    <source>
        <strain evidence="1 2">DSM 29854</strain>
    </source>
</reference>
<sequence>MPLFYNLIKLKLGFISQKLGSISKTGLFPS</sequence>
<proteinExistence type="predicted"/>
<keyword evidence="2" id="KW-1185">Reference proteome</keyword>
<protein>
    <submittedName>
        <fullName evidence="1">Uncharacterized protein</fullName>
    </submittedName>
</protein>
<name>A0A839GML7_9BACT</name>
<organism evidence="1 2">
    <name type="scientific">Rufibacter quisquiliarum</name>
    <dbReference type="NCBI Taxonomy" id="1549639"/>
    <lineage>
        <taxon>Bacteria</taxon>
        <taxon>Pseudomonadati</taxon>
        <taxon>Bacteroidota</taxon>
        <taxon>Cytophagia</taxon>
        <taxon>Cytophagales</taxon>
        <taxon>Hymenobacteraceae</taxon>
        <taxon>Rufibacter</taxon>
    </lineage>
</organism>
<dbReference type="Proteomes" id="UP000563094">
    <property type="component" value="Unassembled WGS sequence"/>
</dbReference>